<reference evidence="1" key="1">
    <citation type="submission" date="2013-04" db="EMBL/GenBank/DDBJ databases">
        <title>The genome sequencing project of 58 acetic acid bacteria.</title>
        <authorList>
            <person name="Okamoto-Kainuma A."/>
            <person name="Ishikawa M."/>
            <person name="Umino S."/>
            <person name="Koizumi Y."/>
            <person name="Shiwa Y."/>
            <person name="Yoshikawa H."/>
            <person name="Matsutani M."/>
            <person name="Matsushita K."/>
        </authorList>
    </citation>
    <scope>NUCLEOTIDE SEQUENCE</scope>
    <source>
        <strain evidence="1">DSM 15669</strain>
    </source>
</reference>
<name>A0ABQ0NYH1_9PROT</name>
<gene>
    <name evidence="1" type="ORF">AA15669_0931</name>
</gene>
<dbReference type="EMBL" id="BAQD01000011">
    <property type="protein sequence ID" value="GBQ06417.1"/>
    <property type="molecule type" value="Genomic_DNA"/>
</dbReference>
<comment type="caution">
    <text evidence="1">The sequence shown here is derived from an EMBL/GenBank/DDBJ whole genome shotgun (WGS) entry which is preliminary data.</text>
</comment>
<keyword evidence="2" id="KW-1185">Reference proteome</keyword>
<accession>A0ABQ0NYH1</accession>
<protein>
    <submittedName>
        <fullName evidence="1">Uncharacterized protein</fullName>
    </submittedName>
</protein>
<dbReference type="Proteomes" id="UP001062901">
    <property type="component" value="Unassembled WGS sequence"/>
</dbReference>
<evidence type="ECO:0000313" key="2">
    <source>
        <dbReference type="Proteomes" id="UP001062901"/>
    </source>
</evidence>
<sequence length="52" mass="6031">MLPRLLKRLYGLVHKLMPEKRAKRNGAWADAVVGRKPECVDVSTKPFPNMRR</sequence>
<evidence type="ECO:0000313" key="1">
    <source>
        <dbReference type="EMBL" id="GBQ06417.1"/>
    </source>
</evidence>
<proteinExistence type="predicted"/>
<organism evidence="1 2">
    <name type="scientific">Saccharibacter floricola DSM 15669</name>
    <dbReference type="NCBI Taxonomy" id="1123227"/>
    <lineage>
        <taxon>Bacteria</taxon>
        <taxon>Pseudomonadati</taxon>
        <taxon>Pseudomonadota</taxon>
        <taxon>Alphaproteobacteria</taxon>
        <taxon>Acetobacterales</taxon>
        <taxon>Acetobacteraceae</taxon>
        <taxon>Saccharibacter</taxon>
    </lineage>
</organism>